<evidence type="ECO:0000313" key="5">
    <source>
        <dbReference type="RefSeq" id="XP_027078174.2"/>
    </source>
</evidence>
<dbReference type="SMART" id="SM00855">
    <property type="entry name" value="PGAM"/>
    <property type="match status" value="1"/>
</dbReference>
<feature type="binding site" evidence="3">
    <location>
        <position position="142"/>
    </location>
    <ligand>
        <name>substrate</name>
    </ligand>
</feature>
<dbReference type="Pfam" id="PF00300">
    <property type="entry name" value="His_Phos_1"/>
    <property type="match status" value="1"/>
</dbReference>
<dbReference type="PANTHER" id="PTHR48100:SF34">
    <property type="entry name" value="PHOSPHOGLYCERATE MUTASE-LIKE PROTEIN 4"/>
    <property type="match status" value="1"/>
</dbReference>
<dbReference type="Proteomes" id="UP001652660">
    <property type="component" value="Chromosome 7e"/>
</dbReference>
<dbReference type="InterPro" id="IPR050275">
    <property type="entry name" value="PGM_Phosphatase"/>
</dbReference>
<dbReference type="PANTHER" id="PTHR48100">
    <property type="entry name" value="BROAD-SPECIFICITY PHOSPHATASE YOR283W-RELATED"/>
    <property type="match status" value="1"/>
</dbReference>
<dbReference type="CDD" id="cd07067">
    <property type="entry name" value="HP_PGM_like"/>
    <property type="match status" value="1"/>
</dbReference>
<dbReference type="OrthoDB" id="354304at2759"/>
<feature type="active site" description="Tele-phosphohistidine intermediate" evidence="2">
    <location>
        <position position="92"/>
    </location>
</feature>
<dbReference type="PROSITE" id="PS00175">
    <property type="entry name" value="PG_MUTASE"/>
    <property type="match status" value="1"/>
</dbReference>
<gene>
    <name evidence="5" type="primary">LOC113701625</name>
</gene>
<evidence type="ECO:0000313" key="4">
    <source>
        <dbReference type="Proteomes" id="UP001652660"/>
    </source>
</evidence>
<organism evidence="4 5">
    <name type="scientific">Coffea arabica</name>
    <name type="common">Arabian coffee</name>
    <dbReference type="NCBI Taxonomy" id="13443"/>
    <lineage>
        <taxon>Eukaryota</taxon>
        <taxon>Viridiplantae</taxon>
        <taxon>Streptophyta</taxon>
        <taxon>Embryophyta</taxon>
        <taxon>Tracheophyta</taxon>
        <taxon>Spermatophyta</taxon>
        <taxon>Magnoliopsida</taxon>
        <taxon>eudicotyledons</taxon>
        <taxon>Gunneridae</taxon>
        <taxon>Pentapetalae</taxon>
        <taxon>asterids</taxon>
        <taxon>lamiids</taxon>
        <taxon>Gentianales</taxon>
        <taxon>Rubiaceae</taxon>
        <taxon>Ixoroideae</taxon>
        <taxon>Gardenieae complex</taxon>
        <taxon>Bertiereae - Coffeeae clade</taxon>
        <taxon>Coffeeae</taxon>
        <taxon>Coffea</taxon>
    </lineage>
</organism>
<reference evidence="5" key="2">
    <citation type="submission" date="2025-08" db="UniProtKB">
        <authorList>
            <consortium name="RefSeq"/>
        </authorList>
    </citation>
    <scope>IDENTIFICATION</scope>
    <source>
        <tissue evidence="5">Leaves</tissue>
    </source>
</reference>
<dbReference type="InterPro" id="IPR013078">
    <property type="entry name" value="His_Pase_superF_clade-1"/>
</dbReference>
<proteinExistence type="inferred from homology"/>
<feature type="active site" description="Proton donor/acceptor" evidence="2">
    <location>
        <position position="167"/>
    </location>
</feature>
<keyword evidence="4" id="KW-1185">Reference proteome</keyword>
<reference evidence="4" key="1">
    <citation type="journal article" date="2025" name="Foods">
        <title>Unveiling the Microbial Signatures of Arabica Coffee Cherries: Insights into Ripeness Specific Diversity, Functional Traits, and Implications for Quality and Safety.</title>
        <authorList>
            <consortium name="RefSeq"/>
            <person name="Tenea G.N."/>
            <person name="Cifuentes V."/>
            <person name="Reyes P."/>
            <person name="Cevallos-Vallejos M."/>
        </authorList>
    </citation>
    <scope>NUCLEOTIDE SEQUENCE [LARGE SCALE GENOMIC DNA]</scope>
</reference>
<sequence length="301" mass="32982">MTRVCAVKIFQFPRHANTLKSSSPSPSVSEKKLRFIISPPLIHNPGTSSLSISLMAHSRPRILEQAEADCDGKITDNIAGERKYAEIVVIRHGETEWNADGRIQGHLDVELNDVGREQATAVAERVSKEFKVSAVYSSDLKRAFETAQIIASSCGGLQVLEDPDLRERHLGDLQGLVVREAAKSSSKAYRAFVSKRRDEEIPGGGESLDQLYQRCTSSLQRIANKHIGERVVAVTHGGVIRALHRRASSHGRSAGKIMNTCVNVFQLSDEDEWSIKVWGDVSHLNQTGILESGFGGDKSSG</sequence>
<dbReference type="Gene3D" id="3.40.50.1240">
    <property type="entry name" value="Phosphoglycerate mutase-like"/>
    <property type="match status" value="1"/>
</dbReference>
<dbReference type="InterPro" id="IPR029033">
    <property type="entry name" value="His_PPase_superfam"/>
</dbReference>
<dbReference type="SUPFAM" id="SSF53254">
    <property type="entry name" value="Phosphoglycerate mutase-like"/>
    <property type="match status" value="1"/>
</dbReference>
<evidence type="ECO:0000256" key="1">
    <source>
        <dbReference type="ARBA" id="ARBA00038362"/>
    </source>
</evidence>
<dbReference type="GeneID" id="113701625"/>
<protein>
    <submittedName>
        <fullName evidence="5">Phosphoglycerate mutase-like protein 4</fullName>
    </submittedName>
</protein>
<evidence type="ECO:0000256" key="2">
    <source>
        <dbReference type="PIRSR" id="PIRSR613078-1"/>
    </source>
</evidence>
<dbReference type="RefSeq" id="XP_027078174.2">
    <property type="nucleotide sequence ID" value="XM_027222373.2"/>
</dbReference>
<name>A0A6P6TI44_COFAR</name>
<evidence type="ECO:0000256" key="3">
    <source>
        <dbReference type="PIRSR" id="PIRSR613078-2"/>
    </source>
</evidence>
<dbReference type="InterPro" id="IPR001345">
    <property type="entry name" value="PG/BPGM_mutase_AS"/>
</dbReference>
<feature type="binding site" evidence="3">
    <location>
        <begin position="91"/>
        <end position="98"/>
    </location>
    <ligand>
        <name>substrate</name>
    </ligand>
</feature>
<comment type="similarity">
    <text evidence="1">Belongs to the phosphoglycerate mutase family.</text>
</comment>
<accession>A0A6P6TI44</accession>